<feature type="region of interest" description="Disordered" evidence="1">
    <location>
        <begin position="254"/>
        <end position="316"/>
    </location>
</feature>
<dbReference type="RefSeq" id="WP_263229991.1">
    <property type="nucleotide sequence ID" value="NZ_CP106793.1"/>
</dbReference>
<evidence type="ECO:0000256" key="1">
    <source>
        <dbReference type="SAM" id="MobiDB-lite"/>
    </source>
</evidence>
<proteinExistence type="predicted"/>
<feature type="compositionally biased region" description="Basic and acidic residues" evidence="1">
    <location>
        <begin position="254"/>
        <end position="273"/>
    </location>
</feature>
<reference evidence="3" key="1">
    <citation type="submission" date="2022-10" db="EMBL/GenBank/DDBJ databases">
        <authorList>
            <person name="Mo P."/>
        </authorList>
    </citation>
    <scope>NUCLEOTIDE SEQUENCE</scope>
    <source>
        <strain evidence="3">HUAS 13-4</strain>
    </source>
</reference>
<dbReference type="InterPro" id="IPR036086">
    <property type="entry name" value="ParB/Sulfiredoxin_sf"/>
</dbReference>
<name>A0ABY6E732_9ACTN</name>
<evidence type="ECO:0000259" key="2">
    <source>
        <dbReference type="SMART" id="SM00470"/>
    </source>
</evidence>
<dbReference type="EMBL" id="CP106793">
    <property type="protein sequence ID" value="UXY19873.1"/>
    <property type="molecule type" value="Genomic_DNA"/>
</dbReference>
<organism evidence="3 4">
    <name type="scientific">Streptomyces cynarae</name>
    <dbReference type="NCBI Taxonomy" id="2981134"/>
    <lineage>
        <taxon>Bacteria</taxon>
        <taxon>Bacillati</taxon>
        <taxon>Actinomycetota</taxon>
        <taxon>Actinomycetes</taxon>
        <taxon>Kitasatosporales</taxon>
        <taxon>Streptomycetaceae</taxon>
        <taxon>Streptomyces</taxon>
    </lineage>
</organism>
<sequence>MSSTDSTDTGAPIRETGTAVQGSALTIGSSGGGLPLSLADSAALFLDTADPEAAHHNRLSPVELVPIDSLLPAASPRLGGEDAAHARTLAGSGATLPPVIVHRATMRVVDGMHRLRAARLRGEERLPVRFFDGSEHDAFVLAVELNVKHGLPLSTADRTAAAHRILRTHPQWSDRAIASVVGLSARTVCAIRQRMEGPEPQAAVRVGRDGRVRPLSTAEARRQAGAFIAAHPEASLRAVAAAVGISPGTVRDVRQRVLRGEDPVPPGQRERRAAKTAGQDRSVNGTEGADGDTDRVGRPARTRGGRGAAGRPAAEERDELLRVLSRDPSVRLTENGRYLLRLMATHAVPAERRRQLADSVPPHCTGIAAGLARQCAEAWLDLARSLDGRAG</sequence>
<dbReference type="InterPro" id="IPR003115">
    <property type="entry name" value="ParB_N"/>
</dbReference>
<accession>A0ABY6E732</accession>
<evidence type="ECO:0000313" key="3">
    <source>
        <dbReference type="EMBL" id="UXY19873.1"/>
    </source>
</evidence>
<dbReference type="SMART" id="SM00470">
    <property type="entry name" value="ParB"/>
    <property type="match status" value="1"/>
</dbReference>
<keyword evidence="4" id="KW-1185">Reference proteome</keyword>
<dbReference type="Proteomes" id="UP001061298">
    <property type="component" value="Chromosome"/>
</dbReference>
<protein>
    <submittedName>
        <fullName evidence="3">ParB N-terminal domain-containing protein</fullName>
    </submittedName>
</protein>
<evidence type="ECO:0000313" key="4">
    <source>
        <dbReference type="Proteomes" id="UP001061298"/>
    </source>
</evidence>
<dbReference type="Gene3D" id="3.90.1530.10">
    <property type="entry name" value="Conserved hypothetical protein from pyrococcus furiosus pfu- 392566-001, ParB domain"/>
    <property type="match status" value="1"/>
</dbReference>
<feature type="domain" description="ParB-like N-terminal" evidence="2">
    <location>
        <begin position="63"/>
        <end position="147"/>
    </location>
</feature>
<gene>
    <name evidence="3" type="ORF">N8I84_14910</name>
</gene>
<dbReference type="SUPFAM" id="SSF110849">
    <property type="entry name" value="ParB/Sulfiredoxin"/>
    <property type="match status" value="1"/>
</dbReference>